<dbReference type="GO" id="GO:0004497">
    <property type="term" value="F:monooxygenase activity"/>
    <property type="evidence" value="ECO:0007669"/>
    <property type="project" value="UniProtKB-KW"/>
</dbReference>
<evidence type="ECO:0000256" key="4">
    <source>
        <dbReference type="ARBA" id="ARBA00022617"/>
    </source>
</evidence>
<comment type="cofactor">
    <cofactor evidence="1 9">
        <name>heme</name>
        <dbReference type="ChEBI" id="CHEBI:30413"/>
    </cofactor>
</comment>
<dbReference type="PRINTS" id="PR00465">
    <property type="entry name" value="EP450IV"/>
</dbReference>
<dbReference type="GO" id="GO:0005506">
    <property type="term" value="F:iron ion binding"/>
    <property type="evidence" value="ECO:0007669"/>
    <property type="project" value="InterPro"/>
</dbReference>
<dbReference type="GO" id="GO:0020037">
    <property type="term" value="F:heme binding"/>
    <property type="evidence" value="ECO:0007669"/>
    <property type="project" value="InterPro"/>
</dbReference>
<dbReference type="InterPro" id="IPR036396">
    <property type="entry name" value="Cyt_P450_sf"/>
</dbReference>
<dbReference type="Proteomes" id="UP001212997">
    <property type="component" value="Unassembled WGS sequence"/>
</dbReference>
<sequence length="504" mass="56561">MLLWTGLFLAGFLFILAYRVIPTLISPFLTPLRHLPGPPSPSWFWGNIKDDITGDSGATTLKWISQYGHVFKFKSLLNIDQLLTIDPKALSHILTNYTDYQKPDIARIFMVRLFGEGILTAEGETHRKQACQFLGILFSFLLKPVVWLAEDYGFGYEFNALSSSGRANPLAKALDEILNSATEISLLGLISDYIPAFQSLPTARNKKINAARKTMMKIGHELVAEKKAAILAADGIKNISSSANVLEKRDLLTLLMKGNMAVDIPQNQRLSDEEVMAQIPTFFIAGHETTAGSVGWCLFALSLDKRVQHKLREELLAVPTDAPTMDDLMSLPYLDAVLRETLRLYSPVTSTTRQATKDDCIPLSKPFKDRYGKVHHSIQIRAGDQIVIPISSINQAEQIWGEDAPQFKPERWDDLPEAVYSIPGVWSNILTFSGGPRGCIGYRFTLIEFKVLMFTLIRVFEFELAVPPEDIAKKTIMVMRPIVKSEAEKGNQLPMLVRRYRAEQ</sequence>
<keyword evidence="5 9" id="KW-0479">Metal-binding</keyword>
<keyword evidence="6 10" id="KW-0560">Oxidoreductase</keyword>
<protein>
    <recommendedName>
        <fullName evidence="13">Cytochrome P450</fullName>
    </recommendedName>
</protein>
<accession>A0AAD5V212</accession>
<dbReference type="EMBL" id="JANAWD010000282">
    <property type="protein sequence ID" value="KAJ3482242.1"/>
    <property type="molecule type" value="Genomic_DNA"/>
</dbReference>
<dbReference type="Gene3D" id="1.10.630.10">
    <property type="entry name" value="Cytochrome P450"/>
    <property type="match status" value="2"/>
</dbReference>
<evidence type="ECO:0000256" key="10">
    <source>
        <dbReference type="RuleBase" id="RU000461"/>
    </source>
</evidence>
<keyword evidence="12" id="KW-1185">Reference proteome</keyword>
<reference evidence="11" key="1">
    <citation type="submission" date="2022-07" db="EMBL/GenBank/DDBJ databases">
        <title>Genome Sequence of Physisporinus lineatus.</title>
        <authorList>
            <person name="Buettner E."/>
        </authorList>
    </citation>
    <scope>NUCLEOTIDE SEQUENCE</scope>
    <source>
        <strain evidence="11">VT162</strain>
    </source>
</reference>
<keyword evidence="4 9" id="KW-0349">Heme</keyword>
<comment type="caution">
    <text evidence="11">The sequence shown here is derived from an EMBL/GenBank/DDBJ whole genome shotgun (WGS) entry which is preliminary data.</text>
</comment>
<gene>
    <name evidence="11" type="ORF">NLI96_g7113</name>
</gene>
<dbReference type="InterPro" id="IPR002403">
    <property type="entry name" value="Cyt_P450_E_grp-IV"/>
</dbReference>
<dbReference type="InterPro" id="IPR017972">
    <property type="entry name" value="Cyt_P450_CS"/>
</dbReference>
<evidence type="ECO:0000256" key="3">
    <source>
        <dbReference type="ARBA" id="ARBA00010617"/>
    </source>
</evidence>
<dbReference type="PROSITE" id="PS00086">
    <property type="entry name" value="CYTOCHROME_P450"/>
    <property type="match status" value="1"/>
</dbReference>
<dbReference type="Pfam" id="PF00067">
    <property type="entry name" value="p450"/>
    <property type="match status" value="1"/>
</dbReference>
<organism evidence="11 12">
    <name type="scientific">Meripilus lineatus</name>
    <dbReference type="NCBI Taxonomy" id="2056292"/>
    <lineage>
        <taxon>Eukaryota</taxon>
        <taxon>Fungi</taxon>
        <taxon>Dikarya</taxon>
        <taxon>Basidiomycota</taxon>
        <taxon>Agaricomycotina</taxon>
        <taxon>Agaricomycetes</taxon>
        <taxon>Polyporales</taxon>
        <taxon>Meripilaceae</taxon>
        <taxon>Meripilus</taxon>
    </lineage>
</organism>
<evidence type="ECO:0000256" key="9">
    <source>
        <dbReference type="PIRSR" id="PIRSR602403-1"/>
    </source>
</evidence>
<dbReference type="PRINTS" id="PR00385">
    <property type="entry name" value="P450"/>
</dbReference>
<proteinExistence type="inferred from homology"/>
<evidence type="ECO:0000256" key="2">
    <source>
        <dbReference type="ARBA" id="ARBA00005179"/>
    </source>
</evidence>
<evidence type="ECO:0000256" key="7">
    <source>
        <dbReference type="ARBA" id="ARBA00023004"/>
    </source>
</evidence>
<dbReference type="PANTHER" id="PTHR24305:SF166">
    <property type="entry name" value="CYTOCHROME P450 12A4, MITOCHONDRIAL-RELATED"/>
    <property type="match status" value="1"/>
</dbReference>
<evidence type="ECO:0000313" key="12">
    <source>
        <dbReference type="Proteomes" id="UP001212997"/>
    </source>
</evidence>
<name>A0AAD5V212_9APHY</name>
<comment type="similarity">
    <text evidence="3 10">Belongs to the cytochrome P450 family.</text>
</comment>
<dbReference type="AlphaFoldDB" id="A0AAD5V212"/>
<feature type="binding site" description="axial binding residue" evidence="9">
    <location>
        <position position="439"/>
    </location>
    <ligand>
        <name>heme</name>
        <dbReference type="ChEBI" id="CHEBI:30413"/>
    </ligand>
    <ligandPart>
        <name>Fe</name>
        <dbReference type="ChEBI" id="CHEBI:18248"/>
    </ligandPart>
</feature>
<dbReference type="PANTHER" id="PTHR24305">
    <property type="entry name" value="CYTOCHROME P450"/>
    <property type="match status" value="1"/>
</dbReference>
<keyword evidence="8 10" id="KW-0503">Monooxygenase</keyword>
<evidence type="ECO:0000256" key="1">
    <source>
        <dbReference type="ARBA" id="ARBA00001971"/>
    </source>
</evidence>
<evidence type="ECO:0000256" key="5">
    <source>
        <dbReference type="ARBA" id="ARBA00022723"/>
    </source>
</evidence>
<comment type="pathway">
    <text evidence="2">Secondary metabolite biosynthesis.</text>
</comment>
<dbReference type="InterPro" id="IPR050121">
    <property type="entry name" value="Cytochrome_P450_monoxygenase"/>
</dbReference>
<evidence type="ECO:0000256" key="6">
    <source>
        <dbReference type="ARBA" id="ARBA00023002"/>
    </source>
</evidence>
<dbReference type="GO" id="GO:0016705">
    <property type="term" value="F:oxidoreductase activity, acting on paired donors, with incorporation or reduction of molecular oxygen"/>
    <property type="evidence" value="ECO:0007669"/>
    <property type="project" value="InterPro"/>
</dbReference>
<dbReference type="SUPFAM" id="SSF48264">
    <property type="entry name" value="Cytochrome P450"/>
    <property type="match status" value="1"/>
</dbReference>
<evidence type="ECO:0000256" key="8">
    <source>
        <dbReference type="ARBA" id="ARBA00023033"/>
    </source>
</evidence>
<evidence type="ECO:0000313" key="11">
    <source>
        <dbReference type="EMBL" id="KAJ3482242.1"/>
    </source>
</evidence>
<keyword evidence="7 9" id="KW-0408">Iron</keyword>
<dbReference type="InterPro" id="IPR001128">
    <property type="entry name" value="Cyt_P450"/>
</dbReference>
<evidence type="ECO:0008006" key="13">
    <source>
        <dbReference type="Google" id="ProtNLM"/>
    </source>
</evidence>